<dbReference type="Pfam" id="PF01475">
    <property type="entry name" value="FUR"/>
    <property type="match status" value="1"/>
</dbReference>
<keyword evidence="8" id="KW-0804">Transcription</keyword>
<feature type="compositionally biased region" description="Basic and acidic residues" evidence="11">
    <location>
        <begin position="158"/>
        <end position="172"/>
    </location>
</feature>
<dbReference type="InterPro" id="IPR036388">
    <property type="entry name" value="WH-like_DNA-bd_sf"/>
</dbReference>
<dbReference type="GO" id="GO:0005737">
    <property type="term" value="C:cytoplasm"/>
    <property type="evidence" value="ECO:0007669"/>
    <property type="project" value="UniProtKB-SubCell"/>
</dbReference>
<evidence type="ECO:0000256" key="5">
    <source>
        <dbReference type="ARBA" id="ARBA00022833"/>
    </source>
</evidence>
<keyword evidence="9" id="KW-0479">Metal-binding</keyword>
<dbReference type="Proteomes" id="UP001220509">
    <property type="component" value="Chromosome"/>
</dbReference>
<keyword evidence="7" id="KW-0238">DNA-binding</keyword>
<dbReference type="CDD" id="cd07153">
    <property type="entry name" value="Fur_like"/>
    <property type="match status" value="1"/>
</dbReference>
<dbReference type="Gene3D" id="3.30.1490.190">
    <property type="match status" value="1"/>
</dbReference>
<reference evidence="12 13" key="1">
    <citation type="submission" date="2023-02" db="EMBL/GenBank/DDBJ databases">
        <title>Genome sequence of Paenibacillus kyungheensis KACC 18744.</title>
        <authorList>
            <person name="Kim S."/>
            <person name="Heo J."/>
            <person name="Kwon S.-W."/>
        </authorList>
    </citation>
    <scope>NUCLEOTIDE SEQUENCE [LARGE SCALE GENOMIC DNA]</scope>
    <source>
        <strain evidence="12 13">KACC 18744</strain>
    </source>
</reference>
<keyword evidence="4" id="KW-0678">Repressor</keyword>
<feature type="region of interest" description="Disordered" evidence="11">
    <location>
        <begin position="143"/>
        <end position="172"/>
    </location>
</feature>
<gene>
    <name evidence="12" type="ORF">PQ456_14650</name>
</gene>
<dbReference type="InterPro" id="IPR043135">
    <property type="entry name" value="Fur_C"/>
</dbReference>
<comment type="subcellular location">
    <subcellularLocation>
        <location evidence="1">Cytoplasm</location>
    </subcellularLocation>
</comment>
<evidence type="ECO:0000256" key="10">
    <source>
        <dbReference type="PIRSR" id="PIRSR602481-2"/>
    </source>
</evidence>
<keyword evidence="10" id="KW-0408">Iron</keyword>
<evidence type="ECO:0000256" key="8">
    <source>
        <dbReference type="ARBA" id="ARBA00023163"/>
    </source>
</evidence>
<dbReference type="GO" id="GO:0045892">
    <property type="term" value="P:negative regulation of DNA-templated transcription"/>
    <property type="evidence" value="ECO:0007669"/>
    <property type="project" value="TreeGrafter"/>
</dbReference>
<accession>A0AAX3LXN2</accession>
<dbReference type="PANTHER" id="PTHR33202">
    <property type="entry name" value="ZINC UPTAKE REGULATION PROTEIN"/>
    <property type="match status" value="1"/>
</dbReference>
<feature type="binding site" evidence="9">
    <location>
        <position position="132"/>
    </location>
    <ligand>
        <name>Zn(2+)</name>
        <dbReference type="ChEBI" id="CHEBI:29105"/>
    </ligand>
</feature>
<comment type="cofactor">
    <cofactor evidence="9">
        <name>Zn(2+)</name>
        <dbReference type="ChEBI" id="CHEBI:29105"/>
    </cofactor>
    <text evidence="9">Binds 1 zinc ion per subunit.</text>
</comment>
<dbReference type="GO" id="GO:0008270">
    <property type="term" value="F:zinc ion binding"/>
    <property type="evidence" value="ECO:0007669"/>
    <property type="project" value="TreeGrafter"/>
</dbReference>
<feature type="binding site" evidence="10">
    <location>
        <position position="90"/>
    </location>
    <ligand>
        <name>Fe cation</name>
        <dbReference type="ChEBI" id="CHEBI:24875"/>
    </ligand>
</feature>
<keyword evidence="6" id="KW-0805">Transcription regulation</keyword>
<name>A0AAX3LXN2_9BACL</name>
<dbReference type="PANTHER" id="PTHR33202:SF1">
    <property type="entry name" value="FERRIC UPTAKE REGULATION PROTEIN"/>
    <property type="match status" value="1"/>
</dbReference>
<dbReference type="KEGG" id="pka:PQ456_14650"/>
<dbReference type="InterPro" id="IPR002481">
    <property type="entry name" value="FUR"/>
</dbReference>
<keyword evidence="3" id="KW-0963">Cytoplasm</keyword>
<dbReference type="InterPro" id="IPR036390">
    <property type="entry name" value="WH_DNA-bd_sf"/>
</dbReference>
<feature type="binding site" evidence="9">
    <location>
        <position position="99"/>
    </location>
    <ligand>
        <name>Zn(2+)</name>
        <dbReference type="ChEBI" id="CHEBI:29105"/>
    </ligand>
</feature>
<evidence type="ECO:0000256" key="1">
    <source>
        <dbReference type="ARBA" id="ARBA00004496"/>
    </source>
</evidence>
<dbReference type="EMBL" id="CP117416">
    <property type="protein sequence ID" value="WCT54438.1"/>
    <property type="molecule type" value="Genomic_DNA"/>
</dbReference>
<proteinExistence type="inferred from homology"/>
<evidence type="ECO:0000256" key="3">
    <source>
        <dbReference type="ARBA" id="ARBA00022490"/>
    </source>
</evidence>
<evidence type="ECO:0000313" key="13">
    <source>
        <dbReference type="Proteomes" id="UP001220509"/>
    </source>
</evidence>
<feature type="binding site" evidence="10">
    <location>
        <position position="124"/>
    </location>
    <ligand>
        <name>Fe cation</name>
        <dbReference type="ChEBI" id="CHEBI:24875"/>
    </ligand>
</feature>
<dbReference type="AlphaFoldDB" id="A0AAX3LXN2"/>
<keyword evidence="5 9" id="KW-0862">Zinc</keyword>
<evidence type="ECO:0000256" key="9">
    <source>
        <dbReference type="PIRSR" id="PIRSR602481-1"/>
    </source>
</evidence>
<evidence type="ECO:0000256" key="6">
    <source>
        <dbReference type="ARBA" id="ARBA00023015"/>
    </source>
</evidence>
<comment type="similarity">
    <text evidence="2">Belongs to the Fur family.</text>
</comment>
<evidence type="ECO:0000313" key="12">
    <source>
        <dbReference type="EMBL" id="WCT54438.1"/>
    </source>
</evidence>
<dbReference type="RefSeq" id="WP_273612956.1">
    <property type="nucleotide sequence ID" value="NZ_CP117416.1"/>
</dbReference>
<evidence type="ECO:0000256" key="2">
    <source>
        <dbReference type="ARBA" id="ARBA00007957"/>
    </source>
</evidence>
<evidence type="ECO:0000256" key="7">
    <source>
        <dbReference type="ARBA" id="ARBA00023125"/>
    </source>
</evidence>
<dbReference type="GO" id="GO:0000976">
    <property type="term" value="F:transcription cis-regulatory region binding"/>
    <property type="evidence" value="ECO:0007669"/>
    <property type="project" value="TreeGrafter"/>
</dbReference>
<dbReference type="GO" id="GO:0003700">
    <property type="term" value="F:DNA-binding transcription factor activity"/>
    <property type="evidence" value="ECO:0007669"/>
    <property type="project" value="InterPro"/>
</dbReference>
<feature type="binding site" evidence="9">
    <location>
        <position position="135"/>
    </location>
    <ligand>
        <name>Zn(2+)</name>
        <dbReference type="ChEBI" id="CHEBI:29105"/>
    </ligand>
</feature>
<dbReference type="Gene3D" id="1.10.10.10">
    <property type="entry name" value="Winged helix-like DNA-binding domain superfamily/Winged helix DNA-binding domain"/>
    <property type="match status" value="1"/>
</dbReference>
<dbReference type="SUPFAM" id="SSF46785">
    <property type="entry name" value="Winged helix' DNA-binding domain"/>
    <property type="match status" value="1"/>
</dbReference>
<feature type="binding site" evidence="9">
    <location>
        <position position="96"/>
    </location>
    <ligand>
        <name>Zn(2+)</name>
        <dbReference type="ChEBI" id="CHEBI:29105"/>
    </ligand>
</feature>
<organism evidence="12 13">
    <name type="scientific">Paenibacillus kyungheensis</name>
    <dbReference type="NCBI Taxonomy" id="1452732"/>
    <lineage>
        <taxon>Bacteria</taxon>
        <taxon>Bacillati</taxon>
        <taxon>Bacillota</taxon>
        <taxon>Bacilli</taxon>
        <taxon>Bacillales</taxon>
        <taxon>Paenibacillaceae</taxon>
        <taxon>Paenibacillus</taxon>
    </lineage>
</organism>
<evidence type="ECO:0000256" key="11">
    <source>
        <dbReference type="SAM" id="MobiDB-lite"/>
    </source>
</evidence>
<evidence type="ECO:0000256" key="4">
    <source>
        <dbReference type="ARBA" id="ARBA00022491"/>
    </source>
</evidence>
<protein>
    <submittedName>
        <fullName evidence="12">Fur family transcriptional regulator</fullName>
    </submittedName>
</protein>
<dbReference type="GO" id="GO:1900376">
    <property type="term" value="P:regulation of secondary metabolite biosynthetic process"/>
    <property type="evidence" value="ECO:0007669"/>
    <property type="project" value="TreeGrafter"/>
</dbReference>
<keyword evidence="13" id="KW-1185">Reference proteome</keyword>
<sequence>MLSTEQIIDTMSAQGLRITDQRRTLARLFAEAPGYLTAKDVYDYMGKKYSGLSFDTVYRNLRVMQELGVLEQIVFEDGVKFKSHCSQDHHHHHMICLQCEKTYPIAFCPMDMTDMPEQFEVVKHKFEVFGYCKDCRQEMGAGDGKEGPTLHLKPSKLMSHEYDTHEPAGKSQ</sequence>
<comment type="cofactor">
    <cofactor evidence="10">
        <name>Mn(2+)</name>
        <dbReference type="ChEBI" id="CHEBI:29035"/>
    </cofactor>
    <cofactor evidence="10">
        <name>Fe(2+)</name>
        <dbReference type="ChEBI" id="CHEBI:29033"/>
    </cofactor>
    <text evidence="10">Binds 1 Mn(2+) or Fe(2+) ion per subunit.</text>
</comment>